<dbReference type="SUPFAM" id="SSF46565">
    <property type="entry name" value="Chaperone J-domain"/>
    <property type="match status" value="1"/>
</dbReference>
<evidence type="ECO:0000313" key="3">
    <source>
        <dbReference type="Proteomes" id="UP000503640"/>
    </source>
</evidence>
<dbReference type="InterPro" id="IPR008971">
    <property type="entry name" value="HSP40/DnaJ_pept-bd"/>
</dbReference>
<dbReference type="InterPro" id="IPR002939">
    <property type="entry name" value="DnaJ_C"/>
</dbReference>
<dbReference type="FunFam" id="2.60.260.20:FF:000013">
    <property type="entry name" value="DnaJ subfamily B member 11"/>
    <property type="match status" value="1"/>
</dbReference>
<evidence type="ECO:0000313" key="2">
    <source>
        <dbReference type="EMBL" id="GEJ58064.1"/>
    </source>
</evidence>
<dbReference type="PANTHER" id="PTHR43096:SF10">
    <property type="entry name" value="CHAPERONE PROTEIN DNAJ A6, CHLOROPLASTIC"/>
    <property type="match status" value="1"/>
</dbReference>
<reference evidence="3" key="1">
    <citation type="journal article" date="2020" name="Appl. Environ. Microbiol.">
        <title>Diazotrophic Anaeromyxobacter Isolates from Soils.</title>
        <authorList>
            <person name="Masuda Y."/>
            <person name="Yamanaka H."/>
            <person name="Xu Z.X."/>
            <person name="Shiratori Y."/>
            <person name="Aono T."/>
            <person name="Amachi S."/>
            <person name="Senoo K."/>
            <person name="Itoh H."/>
        </authorList>
    </citation>
    <scope>NUCLEOTIDE SEQUENCE [LARGE SCALE GENOMIC DNA]</scope>
    <source>
        <strain evidence="3">R267</strain>
    </source>
</reference>
<protein>
    <submittedName>
        <fullName evidence="2">Molecular chaperone DnaJ</fullName>
    </submittedName>
</protein>
<dbReference type="GO" id="GO:0051082">
    <property type="term" value="F:unfolded protein binding"/>
    <property type="evidence" value="ECO:0007669"/>
    <property type="project" value="InterPro"/>
</dbReference>
<dbReference type="Pfam" id="PF01556">
    <property type="entry name" value="DnaJ_C"/>
    <property type="match status" value="1"/>
</dbReference>
<dbReference type="CDD" id="cd06257">
    <property type="entry name" value="DnaJ"/>
    <property type="match status" value="1"/>
</dbReference>
<name>A0A7I9VNS7_9BACT</name>
<dbReference type="SMART" id="SM00271">
    <property type="entry name" value="DnaJ"/>
    <property type="match status" value="1"/>
</dbReference>
<sequence>MPERDLYDVLGVARTATADELKKAYRRLARKYHPDVNPGDKAAEEKFKEVTAAAEVLNDPKRRALYDEFGADSLRSGFDPGKAEQYRQWKRQGAPAGGMPDFGDFQEVRVGDYGNFDFGSLFEELFGGRAGRGRGRPVGPQEGAHAEAELTVDLRDAVLGAERDVRLDGKTLRVKIPRGVDDGSTIRLAGQGAPGRHGGRHGDLYLRVKLRHHPWVRREGKDLYLDLPVTVPEAALGAEVTLPTFEGPVRLRVPAGSQTGKKLRLRGKGLPALRGDSRGDLYVTVNIVLPEHTPALERAVKPLEALYKADPRAGISL</sequence>
<dbReference type="PRINTS" id="PR00625">
    <property type="entry name" value="JDOMAIN"/>
</dbReference>
<dbReference type="PANTHER" id="PTHR43096">
    <property type="entry name" value="DNAJ HOMOLOG 1, MITOCHONDRIAL-RELATED"/>
    <property type="match status" value="1"/>
</dbReference>
<dbReference type="Proteomes" id="UP000503640">
    <property type="component" value="Unassembled WGS sequence"/>
</dbReference>
<dbReference type="PROSITE" id="PS50076">
    <property type="entry name" value="DNAJ_2"/>
    <property type="match status" value="1"/>
</dbReference>
<gene>
    <name evidence="2" type="ORF">AMYX_28050</name>
</gene>
<dbReference type="InterPro" id="IPR001623">
    <property type="entry name" value="DnaJ_domain"/>
</dbReference>
<comment type="caution">
    <text evidence="2">The sequence shown here is derived from an EMBL/GenBank/DDBJ whole genome shotgun (WGS) entry which is preliminary data.</text>
</comment>
<dbReference type="GO" id="GO:0042026">
    <property type="term" value="P:protein refolding"/>
    <property type="evidence" value="ECO:0007669"/>
    <property type="project" value="TreeGrafter"/>
</dbReference>
<organism evidence="2 3">
    <name type="scientific">Anaeromyxobacter diazotrophicus</name>
    <dbReference type="NCBI Taxonomy" id="2590199"/>
    <lineage>
        <taxon>Bacteria</taxon>
        <taxon>Pseudomonadati</taxon>
        <taxon>Myxococcota</taxon>
        <taxon>Myxococcia</taxon>
        <taxon>Myxococcales</taxon>
        <taxon>Cystobacterineae</taxon>
        <taxon>Anaeromyxobacteraceae</taxon>
        <taxon>Anaeromyxobacter</taxon>
    </lineage>
</organism>
<keyword evidence="3" id="KW-1185">Reference proteome</keyword>
<dbReference type="Pfam" id="PF00226">
    <property type="entry name" value="DnaJ"/>
    <property type="match status" value="1"/>
</dbReference>
<dbReference type="SUPFAM" id="SSF49493">
    <property type="entry name" value="HSP40/DnaJ peptide-binding domain"/>
    <property type="match status" value="2"/>
</dbReference>
<dbReference type="EMBL" id="BJTG01000006">
    <property type="protein sequence ID" value="GEJ58064.1"/>
    <property type="molecule type" value="Genomic_DNA"/>
</dbReference>
<dbReference type="Gene3D" id="1.10.287.110">
    <property type="entry name" value="DnaJ domain"/>
    <property type="match status" value="1"/>
</dbReference>
<accession>A0A7I9VNS7</accession>
<dbReference type="AlphaFoldDB" id="A0A7I9VNS7"/>
<dbReference type="CDD" id="cd10747">
    <property type="entry name" value="DnaJ_C"/>
    <property type="match status" value="1"/>
</dbReference>
<proteinExistence type="predicted"/>
<feature type="domain" description="J" evidence="1">
    <location>
        <begin position="5"/>
        <end position="70"/>
    </location>
</feature>
<evidence type="ECO:0000259" key="1">
    <source>
        <dbReference type="PROSITE" id="PS50076"/>
    </source>
</evidence>
<dbReference type="RefSeq" id="WP_176066240.1">
    <property type="nucleotide sequence ID" value="NZ_BJTG01000006.1"/>
</dbReference>
<dbReference type="InterPro" id="IPR036869">
    <property type="entry name" value="J_dom_sf"/>
</dbReference>
<dbReference type="Gene3D" id="2.60.260.20">
    <property type="entry name" value="Urease metallochaperone UreE, N-terminal domain"/>
    <property type="match status" value="2"/>
</dbReference>
<dbReference type="GO" id="GO:0005737">
    <property type="term" value="C:cytoplasm"/>
    <property type="evidence" value="ECO:0007669"/>
    <property type="project" value="TreeGrafter"/>
</dbReference>